<evidence type="ECO:0000259" key="5">
    <source>
        <dbReference type="Pfam" id="PF08240"/>
    </source>
</evidence>
<evidence type="ECO:0000256" key="2">
    <source>
        <dbReference type="ARBA" id="ARBA00022723"/>
    </source>
</evidence>
<dbReference type="PANTHER" id="PTHR42813">
    <property type="entry name" value="ZINC-TYPE ALCOHOL DEHYDROGENASE-LIKE"/>
    <property type="match status" value="1"/>
</dbReference>
<evidence type="ECO:0000313" key="7">
    <source>
        <dbReference type="Proteomes" id="UP000790833"/>
    </source>
</evidence>
<dbReference type="Proteomes" id="UP000790833">
    <property type="component" value="Unassembled WGS sequence"/>
</dbReference>
<evidence type="ECO:0000256" key="3">
    <source>
        <dbReference type="ARBA" id="ARBA00022833"/>
    </source>
</evidence>
<name>A0A9P7V7A8_9ASCO</name>
<reference evidence="6" key="1">
    <citation type="submission" date="2021-03" db="EMBL/GenBank/DDBJ databases">
        <authorList>
            <person name="Palmer J.M."/>
        </authorList>
    </citation>
    <scope>NUCLEOTIDE SEQUENCE</scope>
    <source>
        <strain evidence="6">ARV_011</strain>
    </source>
</reference>
<protein>
    <recommendedName>
        <fullName evidence="8">Alcohol dehydrogenase</fullName>
    </recommendedName>
</protein>
<organism evidence="6 7">
    <name type="scientific">Scheffersomyces spartinae</name>
    <dbReference type="NCBI Taxonomy" id="45513"/>
    <lineage>
        <taxon>Eukaryota</taxon>
        <taxon>Fungi</taxon>
        <taxon>Dikarya</taxon>
        <taxon>Ascomycota</taxon>
        <taxon>Saccharomycotina</taxon>
        <taxon>Pichiomycetes</taxon>
        <taxon>Debaryomycetaceae</taxon>
        <taxon>Scheffersomyces</taxon>
    </lineage>
</organism>
<dbReference type="SUPFAM" id="SSF50129">
    <property type="entry name" value="GroES-like"/>
    <property type="match status" value="1"/>
</dbReference>
<feature type="domain" description="Alcohol dehydrogenase-like C-terminal" evidence="4">
    <location>
        <begin position="198"/>
        <end position="324"/>
    </location>
</feature>
<dbReference type="InterPro" id="IPR011032">
    <property type="entry name" value="GroES-like_sf"/>
</dbReference>
<evidence type="ECO:0000256" key="1">
    <source>
        <dbReference type="ARBA" id="ARBA00001947"/>
    </source>
</evidence>
<dbReference type="InterPro" id="IPR013154">
    <property type="entry name" value="ADH-like_N"/>
</dbReference>
<accession>A0A9P7V7A8</accession>
<feature type="domain" description="Alcohol dehydrogenase-like N-terminal" evidence="5">
    <location>
        <begin position="28"/>
        <end position="131"/>
    </location>
</feature>
<dbReference type="PANTHER" id="PTHR42813:SF2">
    <property type="entry name" value="DEHYDROGENASE, ZINC-CONTAINING, PUTATIVE (AFU_ORTHOLOGUE AFUA_2G02810)-RELATED"/>
    <property type="match status" value="1"/>
</dbReference>
<dbReference type="InterPro" id="IPR013149">
    <property type="entry name" value="ADH-like_C"/>
</dbReference>
<dbReference type="GeneID" id="66114854"/>
<dbReference type="AlphaFoldDB" id="A0A9P7V7A8"/>
<dbReference type="InterPro" id="IPR036291">
    <property type="entry name" value="NAD(P)-bd_dom_sf"/>
</dbReference>
<dbReference type="EMBL" id="JAHMUF010000016">
    <property type="protein sequence ID" value="KAG7192699.1"/>
    <property type="molecule type" value="Genomic_DNA"/>
</dbReference>
<keyword evidence="7" id="KW-1185">Reference proteome</keyword>
<sequence length="368" mass="40216">MKNMKAVVYHGPFDVRVETRPTPKVVHDTDVILKVKYSGLCGTDLHSYRGHIPGPCGTIIGHEFLGEVVGKGNKVSKFKVGDEVLSVFTIQCGECFYCKHGYTGTCVKTNTFGKTGLDGGQAEYVRVPHAENTLLMKPAQTSSSSIVDDSIYVLMADIFVTGYYGAKKILNFLNQEAPQGYRKQTTKDVNLLLVGAGPVGLCALKALQSFGFTNIVVVDSIPSRLQQAESFGAKKVINFEEQPDTLANYVKSDLNGIGFDGVLEAVGANSSLRSAYESVRNNGIISALGMPHDALPFTGLECYVKNINISFGRCHCWAYFAEALAVFEKTKDLFAGFIDHKCAIENAPEAYKLFDEHKVNKVVFDFTT</sequence>
<dbReference type="GO" id="GO:0046872">
    <property type="term" value="F:metal ion binding"/>
    <property type="evidence" value="ECO:0007669"/>
    <property type="project" value="UniProtKB-KW"/>
</dbReference>
<dbReference type="Pfam" id="PF08240">
    <property type="entry name" value="ADH_N"/>
    <property type="match status" value="1"/>
</dbReference>
<dbReference type="Gene3D" id="3.40.50.720">
    <property type="entry name" value="NAD(P)-binding Rossmann-like Domain"/>
    <property type="match status" value="1"/>
</dbReference>
<evidence type="ECO:0008006" key="8">
    <source>
        <dbReference type="Google" id="ProtNLM"/>
    </source>
</evidence>
<proteinExistence type="predicted"/>
<dbReference type="OrthoDB" id="3941538at2759"/>
<comment type="cofactor">
    <cofactor evidence="1">
        <name>Zn(2+)</name>
        <dbReference type="ChEBI" id="CHEBI:29105"/>
    </cofactor>
</comment>
<dbReference type="CDD" id="cd08284">
    <property type="entry name" value="FDH_like_2"/>
    <property type="match status" value="1"/>
</dbReference>
<dbReference type="RefSeq" id="XP_043048249.1">
    <property type="nucleotide sequence ID" value="XM_043192277.1"/>
</dbReference>
<keyword evidence="3" id="KW-0862">Zinc</keyword>
<dbReference type="SUPFAM" id="SSF51735">
    <property type="entry name" value="NAD(P)-binding Rossmann-fold domains"/>
    <property type="match status" value="1"/>
</dbReference>
<gene>
    <name evidence="6" type="ORF">KQ657_001480</name>
</gene>
<evidence type="ECO:0000313" key="6">
    <source>
        <dbReference type="EMBL" id="KAG7192699.1"/>
    </source>
</evidence>
<dbReference type="Gene3D" id="3.90.180.10">
    <property type="entry name" value="Medium-chain alcohol dehydrogenases, catalytic domain"/>
    <property type="match status" value="1"/>
</dbReference>
<dbReference type="Pfam" id="PF00107">
    <property type="entry name" value="ADH_zinc_N"/>
    <property type="match status" value="1"/>
</dbReference>
<comment type="caution">
    <text evidence="6">The sequence shown here is derived from an EMBL/GenBank/DDBJ whole genome shotgun (WGS) entry which is preliminary data.</text>
</comment>
<keyword evidence="2" id="KW-0479">Metal-binding</keyword>
<evidence type="ECO:0000259" key="4">
    <source>
        <dbReference type="Pfam" id="PF00107"/>
    </source>
</evidence>